<dbReference type="Pfam" id="PF02838">
    <property type="entry name" value="Glyco_hydro_20b"/>
    <property type="match status" value="1"/>
</dbReference>
<evidence type="ECO:0000256" key="3">
    <source>
        <dbReference type="ARBA" id="ARBA00012663"/>
    </source>
</evidence>
<evidence type="ECO:0000256" key="4">
    <source>
        <dbReference type="ARBA" id="ARBA00022801"/>
    </source>
</evidence>
<dbReference type="Pfam" id="PF13287">
    <property type="entry name" value="Fn3_assoc"/>
    <property type="match status" value="1"/>
</dbReference>
<dbReference type="GO" id="GO:0016020">
    <property type="term" value="C:membrane"/>
    <property type="evidence" value="ECO:0007669"/>
    <property type="project" value="TreeGrafter"/>
</dbReference>
<dbReference type="GO" id="GO:0004563">
    <property type="term" value="F:beta-N-acetylhexosaminidase activity"/>
    <property type="evidence" value="ECO:0007669"/>
    <property type="project" value="UniProtKB-EC"/>
</dbReference>
<dbReference type="InterPro" id="IPR026876">
    <property type="entry name" value="Fn3_assoc_repeat"/>
</dbReference>
<dbReference type="AlphaFoldDB" id="A0A4Y1WZZ5"/>
<evidence type="ECO:0000256" key="1">
    <source>
        <dbReference type="ARBA" id="ARBA00001231"/>
    </source>
</evidence>
<comment type="similarity">
    <text evidence="2">Belongs to the glycosyl hydrolase 20 family.</text>
</comment>
<dbReference type="Gene3D" id="3.30.379.10">
    <property type="entry name" value="Chitobiase/beta-hexosaminidase domain 2-like"/>
    <property type="match status" value="1"/>
</dbReference>
<organism evidence="9 10">
    <name type="scientific">Alistipes dispar</name>
    <dbReference type="NCBI Taxonomy" id="2585119"/>
    <lineage>
        <taxon>Bacteria</taxon>
        <taxon>Pseudomonadati</taxon>
        <taxon>Bacteroidota</taxon>
        <taxon>Bacteroidia</taxon>
        <taxon>Bacteroidales</taxon>
        <taxon>Rikenellaceae</taxon>
        <taxon>Alistipes</taxon>
    </lineage>
</organism>
<dbReference type="KEGG" id="ada:A5CPEGH6_09800"/>
<dbReference type="InterPro" id="IPR025705">
    <property type="entry name" value="Beta_hexosaminidase_sua/sub"/>
</dbReference>
<accession>A0A4Y1WZZ5</accession>
<dbReference type="GeneID" id="98672960"/>
<dbReference type="OrthoDB" id="1090159at2"/>
<keyword evidence="5" id="KW-0326">Glycosidase</keyword>
<keyword evidence="4" id="KW-0378">Hydrolase</keyword>
<dbReference type="InterPro" id="IPR029018">
    <property type="entry name" value="Hex-like_dom2"/>
</dbReference>
<dbReference type="SUPFAM" id="SSF55545">
    <property type="entry name" value="beta-N-acetylhexosaminidase-like domain"/>
    <property type="match status" value="1"/>
</dbReference>
<dbReference type="CDD" id="cd06563">
    <property type="entry name" value="GH20_chitobiase-like"/>
    <property type="match status" value="1"/>
</dbReference>
<dbReference type="InterPro" id="IPR015883">
    <property type="entry name" value="Glyco_hydro_20_cat"/>
</dbReference>
<dbReference type="PANTHER" id="PTHR22600">
    <property type="entry name" value="BETA-HEXOSAMINIDASE"/>
    <property type="match status" value="1"/>
</dbReference>
<name>A0A4Y1WZZ5_9BACT</name>
<evidence type="ECO:0000313" key="10">
    <source>
        <dbReference type="Proteomes" id="UP000319374"/>
    </source>
</evidence>
<dbReference type="PRINTS" id="PR00738">
    <property type="entry name" value="GLHYDRLASE20"/>
</dbReference>
<feature type="domain" description="Glycoside hydrolase family 20 catalytic" evidence="7">
    <location>
        <begin position="160"/>
        <end position="509"/>
    </location>
</feature>
<keyword evidence="10" id="KW-1185">Reference proteome</keyword>
<dbReference type="EMBL" id="AP019736">
    <property type="protein sequence ID" value="BBL06342.1"/>
    <property type="molecule type" value="Genomic_DNA"/>
</dbReference>
<evidence type="ECO:0000259" key="8">
    <source>
        <dbReference type="Pfam" id="PF02838"/>
    </source>
</evidence>
<comment type="catalytic activity">
    <reaction evidence="1">
        <text>Hydrolysis of terminal non-reducing N-acetyl-D-hexosamine residues in N-acetyl-beta-D-hexosaminides.</text>
        <dbReference type="EC" id="3.2.1.52"/>
    </reaction>
</comment>
<dbReference type="InterPro" id="IPR015882">
    <property type="entry name" value="HEX_bac_N"/>
</dbReference>
<evidence type="ECO:0000256" key="2">
    <source>
        <dbReference type="ARBA" id="ARBA00006285"/>
    </source>
</evidence>
<dbReference type="PANTHER" id="PTHR22600:SF57">
    <property type="entry name" value="BETA-N-ACETYLHEXOSAMINIDASE"/>
    <property type="match status" value="1"/>
</dbReference>
<dbReference type="Gene3D" id="3.20.20.80">
    <property type="entry name" value="Glycosidases"/>
    <property type="match status" value="1"/>
</dbReference>
<proteinExistence type="inferred from homology"/>
<dbReference type="RefSeq" id="WP_141428172.1">
    <property type="nucleotide sequence ID" value="NZ_AP019736.1"/>
</dbReference>
<evidence type="ECO:0000256" key="5">
    <source>
        <dbReference type="ARBA" id="ARBA00023295"/>
    </source>
</evidence>
<evidence type="ECO:0000256" key="6">
    <source>
        <dbReference type="PIRSR" id="PIRSR625705-1"/>
    </source>
</evidence>
<dbReference type="GO" id="GO:0005975">
    <property type="term" value="P:carbohydrate metabolic process"/>
    <property type="evidence" value="ECO:0007669"/>
    <property type="project" value="InterPro"/>
</dbReference>
<protein>
    <recommendedName>
        <fullName evidence="3">beta-N-acetylhexosaminidase</fullName>
        <ecNumber evidence="3">3.2.1.52</ecNumber>
    </recommendedName>
</protein>
<evidence type="ECO:0000259" key="7">
    <source>
        <dbReference type="Pfam" id="PF00728"/>
    </source>
</evidence>
<dbReference type="PROSITE" id="PS51257">
    <property type="entry name" value="PROKAR_LIPOPROTEIN"/>
    <property type="match status" value="1"/>
</dbReference>
<dbReference type="Pfam" id="PF00728">
    <property type="entry name" value="Glyco_hydro_20"/>
    <property type="match status" value="1"/>
</dbReference>
<dbReference type="InterPro" id="IPR017853">
    <property type="entry name" value="GH"/>
</dbReference>
<feature type="domain" description="Beta-hexosaminidase bacterial type N-terminal" evidence="8">
    <location>
        <begin position="24"/>
        <end position="157"/>
    </location>
</feature>
<dbReference type="GO" id="GO:0030203">
    <property type="term" value="P:glycosaminoglycan metabolic process"/>
    <property type="evidence" value="ECO:0007669"/>
    <property type="project" value="TreeGrafter"/>
</dbReference>
<evidence type="ECO:0000313" key="9">
    <source>
        <dbReference type="EMBL" id="BBL06342.1"/>
    </source>
</evidence>
<reference evidence="10" key="1">
    <citation type="submission" date="2019-06" db="EMBL/GenBank/DDBJ databases">
        <title>Alistipes onderdonkii subsp. vulgaris subsp. nov., Alistipes dispar sp. nov. and Alistipes communis sp. nov., isolated from human faeces, and creation of Alistipes onderdonkii subsp. onderdonkii subsp. nov.</title>
        <authorList>
            <person name="Sakamoto M."/>
            <person name="Ikeyama N."/>
            <person name="Ogata Y."/>
            <person name="Suda W."/>
            <person name="Iino T."/>
            <person name="Hattori M."/>
            <person name="Ohkuma M."/>
        </authorList>
    </citation>
    <scope>NUCLEOTIDE SEQUENCE [LARGE SCALE GENOMIC DNA]</scope>
    <source>
        <strain evidence="10">5CPEGH6</strain>
    </source>
</reference>
<dbReference type="SUPFAM" id="SSF51445">
    <property type="entry name" value="(Trans)glycosidases"/>
    <property type="match status" value="1"/>
</dbReference>
<dbReference type="Proteomes" id="UP000319374">
    <property type="component" value="Chromosome"/>
</dbReference>
<dbReference type="EC" id="3.2.1.52" evidence="3"/>
<gene>
    <name evidence="9" type="ORF">A5CPEGH6_09800</name>
</gene>
<sequence>MNRLFALCASGLLLASCAGKTGSYELIPYPNHLTPRAGEFAAAGAAVACDERLDEASRAVVEEFAVRLSEASGAESAVTYEALPAAGGFRFLMDESLAPERYRLDVTTDGAEVRASSLRGFLYAVQTIKQLLPAALYGGAPAVESEWTLPCVEIDDAPRFGYRGLMLDVARHFFDAVQVKKIIDLMAFHKLNTLHWHLTDDQGWRIEIKRYPRLTEYGSIRKGTVVKKNWDQYDGVPYGGYYTQEEIRDVVAYAASRGITVIPEIDLPGHMLAALACYPELGCTGGPYEVWGRWGVADEVLCVGKEKTFEFLENVLLEVMELFPSEYIHIGGDECPKVRWEKCPVCQAKIRELGIEGDDKHAAEYYLQSYVTARVEKFLNEHGRRIIGWDEILEGELAPDATVMSWRGSEGGIAAARLGHDAIMTPTSHFYFDYYQARDIENEPFGIGGYVPVEKVYAYEPIPDTLSQELGAHILGVQANLWAEYIKTPEHQEYMLLPRMAALSEVQWCDRGSREWTRFAGALPHIVDIYERMGYNYSPVVFGVNCRVRSLPEKKCVEVTLSTLGDAPIHYTLDGSEPTAESPRYAAPIEIRKGCTLKAAALRDGVRSRVLVRNFSDNKAMGHPVTLVTEPLGKYRFGAPESLVDGIESYFSYANGDWAGWFGDPMVVDIDMAGASYGEVRLGTLVLKDEDIFPPLTLVASTSEDGEHFTEAGRIEIPMETSADPDALKSYTVSFPETSARYLRVEARTVNPIPEWHGARGKKGFLFVDEICVN</sequence>
<feature type="active site" description="Proton donor" evidence="6">
    <location>
        <position position="334"/>
    </location>
</feature>